<dbReference type="InterPro" id="IPR041118">
    <property type="entry name" value="Rx_N"/>
</dbReference>
<dbReference type="Proteomes" id="UP001054821">
    <property type="component" value="Chromosome 3"/>
</dbReference>
<dbReference type="Gene3D" id="1.20.5.4130">
    <property type="match status" value="1"/>
</dbReference>
<dbReference type="GO" id="GO:0000166">
    <property type="term" value="F:nucleotide binding"/>
    <property type="evidence" value="ECO:0007669"/>
    <property type="project" value="UniProtKB-KW"/>
</dbReference>
<sequence>MSEHDGVRSGFREIPGQVNPAVREWLNELKHAVFDAEDLLDEIDTEVLRCKLGEHLVNADDDGGSHHRKFSLTEIGCSSLGWMMRQLLLLLLESIINVINIIQYIDDIKSGQVTFAL</sequence>
<evidence type="ECO:0000313" key="5">
    <source>
        <dbReference type="EMBL" id="KAI5336922.1"/>
    </source>
</evidence>
<gene>
    <name evidence="5" type="ORF">L3X38_016191</name>
</gene>
<dbReference type="EMBL" id="JAJFAZ020000003">
    <property type="protein sequence ID" value="KAI5336922.1"/>
    <property type="molecule type" value="Genomic_DNA"/>
</dbReference>
<dbReference type="AlphaFoldDB" id="A0AAD4Z7Z4"/>
<evidence type="ECO:0000256" key="2">
    <source>
        <dbReference type="ARBA" id="ARBA00022741"/>
    </source>
</evidence>
<keyword evidence="6" id="KW-1185">Reference proteome</keyword>
<comment type="caution">
    <text evidence="5">The sequence shown here is derived from an EMBL/GenBank/DDBJ whole genome shotgun (WGS) entry which is preliminary data.</text>
</comment>
<proteinExistence type="predicted"/>
<dbReference type="Pfam" id="PF18052">
    <property type="entry name" value="Rx_N"/>
    <property type="match status" value="1"/>
</dbReference>
<dbReference type="GO" id="GO:0006952">
    <property type="term" value="P:defense response"/>
    <property type="evidence" value="ECO:0007669"/>
    <property type="project" value="UniProtKB-KW"/>
</dbReference>
<keyword evidence="1" id="KW-0677">Repeat</keyword>
<organism evidence="5 6">
    <name type="scientific">Prunus dulcis</name>
    <name type="common">Almond</name>
    <name type="synonym">Amygdalus dulcis</name>
    <dbReference type="NCBI Taxonomy" id="3755"/>
    <lineage>
        <taxon>Eukaryota</taxon>
        <taxon>Viridiplantae</taxon>
        <taxon>Streptophyta</taxon>
        <taxon>Embryophyta</taxon>
        <taxon>Tracheophyta</taxon>
        <taxon>Spermatophyta</taxon>
        <taxon>Magnoliopsida</taxon>
        <taxon>eudicotyledons</taxon>
        <taxon>Gunneridae</taxon>
        <taxon>Pentapetalae</taxon>
        <taxon>rosids</taxon>
        <taxon>fabids</taxon>
        <taxon>Rosales</taxon>
        <taxon>Rosaceae</taxon>
        <taxon>Amygdaloideae</taxon>
        <taxon>Amygdaleae</taxon>
        <taxon>Prunus</taxon>
    </lineage>
</organism>
<evidence type="ECO:0000259" key="4">
    <source>
        <dbReference type="Pfam" id="PF18052"/>
    </source>
</evidence>
<keyword evidence="3" id="KW-0611">Plant defense</keyword>
<evidence type="ECO:0000256" key="1">
    <source>
        <dbReference type="ARBA" id="ARBA00022737"/>
    </source>
</evidence>
<evidence type="ECO:0000256" key="3">
    <source>
        <dbReference type="ARBA" id="ARBA00022821"/>
    </source>
</evidence>
<name>A0AAD4Z7Z4_PRUDU</name>
<reference evidence="5 6" key="1">
    <citation type="journal article" date="2022" name="G3 (Bethesda)">
        <title>Whole-genome sequence and methylome profiling of the almond [Prunus dulcis (Mill.) D.A. Webb] cultivar 'Nonpareil'.</title>
        <authorList>
            <person name="D'Amico-Willman K.M."/>
            <person name="Ouma W.Z."/>
            <person name="Meulia T."/>
            <person name="Sideli G.M."/>
            <person name="Gradziel T.M."/>
            <person name="Fresnedo-Ramirez J."/>
        </authorList>
    </citation>
    <scope>NUCLEOTIDE SEQUENCE [LARGE SCALE GENOMIC DNA]</scope>
    <source>
        <strain evidence="5">Clone GOH B32 T37-40</strain>
    </source>
</reference>
<accession>A0AAD4Z7Z4</accession>
<evidence type="ECO:0000313" key="6">
    <source>
        <dbReference type="Proteomes" id="UP001054821"/>
    </source>
</evidence>
<protein>
    <recommendedName>
        <fullName evidence="4">Disease resistance N-terminal domain-containing protein</fullName>
    </recommendedName>
</protein>
<feature type="domain" description="Disease resistance N-terminal" evidence="4">
    <location>
        <begin position="18"/>
        <end position="61"/>
    </location>
</feature>
<keyword evidence="2" id="KW-0547">Nucleotide-binding</keyword>